<protein>
    <submittedName>
        <fullName evidence="1">Uncharacterized protein</fullName>
    </submittedName>
</protein>
<proteinExistence type="predicted"/>
<gene>
    <name evidence="1" type="ORF">H0235_008751</name>
</gene>
<dbReference type="Proteomes" id="UP000600918">
    <property type="component" value="Unassembled WGS sequence"/>
</dbReference>
<dbReference type="AlphaFoldDB" id="A0A834U9E6"/>
<accession>A0A834U9E6</accession>
<reference evidence="1" key="1">
    <citation type="journal article" date="2020" name="G3 (Bethesda)">
        <title>High-Quality Assemblies for Three Invasive Social Wasps from the &lt;i&gt;Vespula&lt;/i&gt; Genus.</title>
        <authorList>
            <person name="Harrop T.W.R."/>
            <person name="Guhlin J."/>
            <person name="McLaughlin G.M."/>
            <person name="Permina E."/>
            <person name="Stockwell P."/>
            <person name="Gilligan J."/>
            <person name="Le Lec M.F."/>
            <person name="Gruber M.A.M."/>
            <person name="Quinn O."/>
            <person name="Lovegrove M."/>
            <person name="Duncan E.J."/>
            <person name="Remnant E.J."/>
            <person name="Van Eeckhoven J."/>
            <person name="Graham B."/>
            <person name="Knapp R.A."/>
            <person name="Langford K.W."/>
            <person name="Kronenberg Z."/>
            <person name="Press M.O."/>
            <person name="Eacker S.M."/>
            <person name="Wilson-Rankin E.E."/>
            <person name="Purcell J."/>
            <person name="Lester P.J."/>
            <person name="Dearden P.K."/>
        </authorList>
    </citation>
    <scope>NUCLEOTIDE SEQUENCE</scope>
    <source>
        <strain evidence="1">Volc-1</strain>
    </source>
</reference>
<dbReference type="EMBL" id="JACSDY010000007">
    <property type="protein sequence ID" value="KAF7423468.1"/>
    <property type="molecule type" value="Genomic_DNA"/>
</dbReference>
<evidence type="ECO:0000313" key="1">
    <source>
        <dbReference type="EMBL" id="KAF7423468.1"/>
    </source>
</evidence>
<sequence>MLGNSVFVTRHLEGNENVACLSAVRGPDSTNTGVKGGNPKVSRCVNEIRLRTTTETRFSQEPQRALYQPNN</sequence>
<organism evidence="1 2">
    <name type="scientific">Vespula pensylvanica</name>
    <name type="common">Western yellow jacket</name>
    <name type="synonym">Wasp</name>
    <dbReference type="NCBI Taxonomy" id="30213"/>
    <lineage>
        <taxon>Eukaryota</taxon>
        <taxon>Metazoa</taxon>
        <taxon>Ecdysozoa</taxon>
        <taxon>Arthropoda</taxon>
        <taxon>Hexapoda</taxon>
        <taxon>Insecta</taxon>
        <taxon>Pterygota</taxon>
        <taxon>Neoptera</taxon>
        <taxon>Endopterygota</taxon>
        <taxon>Hymenoptera</taxon>
        <taxon>Apocrita</taxon>
        <taxon>Aculeata</taxon>
        <taxon>Vespoidea</taxon>
        <taxon>Vespidae</taxon>
        <taxon>Vespinae</taxon>
        <taxon>Vespula</taxon>
    </lineage>
</organism>
<comment type="caution">
    <text evidence="1">The sequence shown here is derived from an EMBL/GenBank/DDBJ whole genome shotgun (WGS) entry which is preliminary data.</text>
</comment>
<evidence type="ECO:0000313" key="2">
    <source>
        <dbReference type="Proteomes" id="UP000600918"/>
    </source>
</evidence>
<keyword evidence="2" id="KW-1185">Reference proteome</keyword>
<name>A0A834U9E6_VESPE</name>